<dbReference type="EMBL" id="GGEC01092764">
    <property type="protein sequence ID" value="MBX73248.1"/>
    <property type="molecule type" value="Transcribed_RNA"/>
</dbReference>
<accession>A0A2P2R210</accession>
<reference evidence="1" key="1">
    <citation type="submission" date="2018-02" db="EMBL/GenBank/DDBJ databases">
        <title>Rhizophora mucronata_Transcriptome.</title>
        <authorList>
            <person name="Meera S.P."/>
            <person name="Sreeshan A."/>
            <person name="Augustine A."/>
        </authorList>
    </citation>
    <scope>NUCLEOTIDE SEQUENCE</scope>
    <source>
        <tissue evidence="1">Leaf</tissue>
    </source>
</reference>
<protein>
    <submittedName>
        <fullName evidence="1">Uncharacterized protein</fullName>
    </submittedName>
</protein>
<name>A0A2P2R210_RHIMU</name>
<organism evidence="1">
    <name type="scientific">Rhizophora mucronata</name>
    <name type="common">Asiatic mangrove</name>
    <dbReference type="NCBI Taxonomy" id="61149"/>
    <lineage>
        <taxon>Eukaryota</taxon>
        <taxon>Viridiplantae</taxon>
        <taxon>Streptophyta</taxon>
        <taxon>Embryophyta</taxon>
        <taxon>Tracheophyta</taxon>
        <taxon>Spermatophyta</taxon>
        <taxon>Magnoliopsida</taxon>
        <taxon>eudicotyledons</taxon>
        <taxon>Gunneridae</taxon>
        <taxon>Pentapetalae</taxon>
        <taxon>rosids</taxon>
        <taxon>fabids</taxon>
        <taxon>Malpighiales</taxon>
        <taxon>Rhizophoraceae</taxon>
        <taxon>Rhizophora</taxon>
    </lineage>
</organism>
<sequence length="46" mass="5867">MQNWICHHFCFHMVHHVASSFLHRLFYQEFQIFYFKWLCKCFSPLK</sequence>
<dbReference type="AlphaFoldDB" id="A0A2P2R210"/>
<evidence type="ECO:0000313" key="1">
    <source>
        <dbReference type="EMBL" id="MBX73248.1"/>
    </source>
</evidence>
<proteinExistence type="predicted"/>